<keyword evidence="2" id="KW-1185">Reference proteome</keyword>
<sequence length="409" mass="47797">MIISEYAIERQLVNSFIKYTFTNAMSIEGKTTRLFIWGYEILLPDGKGQYNSGILDLFGTDEDGEVWLIEAKLISNKEWNSEIWNEQLGLYAKSLQKRTEQEIVLGARRYIMKESAGTFFLDFIPNNTKSLSEAFQHWALLLGHGHDKGKDLYESTLSKIKSGNFIQCVLSDSFGYEIWTNRPKFDEVSRAYITFQNESAHVTIEKNASSNLKGENDSWSHETWKSFMKQKNEIKPTPDKIPLLLADSVIPTYEKILSNMNQIGWNGKYASNQKAFRFDLPTKYDADIRIHIGWIDADGQQDIQFRTPYQFGLKFNIDFRHFKKHPDINVWEKGYQLAKELAETARYNIRGREFAILDPYWTAEKVWKLKWDGEMYRFISQTNRDYIGLEEEQADLESSFEFLRKVVVC</sequence>
<dbReference type="RefSeq" id="WP_301723310.1">
    <property type="nucleotide sequence ID" value="NZ_JAUJWV010000001.1"/>
</dbReference>
<protein>
    <recommendedName>
        <fullName evidence="3">PD-(D/E)XK nuclease superfamily protein</fullName>
    </recommendedName>
</protein>
<name>A0ABT8N209_9BACL</name>
<comment type="caution">
    <text evidence="1">The sequence shown here is derived from an EMBL/GenBank/DDBJ whole genome shotgun (WGS) entry which is preliminary data.</text>
</comment>
<organism evidence="1 2">
    <name type="scientific">Planococcus shixiaomingii</name>
    <dbReference type="NCBI Taxonomy" id="3058393"/>
    <lineage>
        <taxon>Bacteria</taxon>
        <taxon>Bacillati</taxon>
        <taxon>Bacillota</taxon>
        <taxon>Bacilli</taxon>
        <taxon>Bacillales</taxon>
        <taxon>Caryophanaceae</taxon>
        <taxon>Planococcus</taxon>
    </lineage>
</organism>
<evidence type="ECO:0000313" key="2">
    <source>
        <dbReference type="Proteomes" id="UP001172055"/>
    </source>
</evidence>
<proteinExistence type="predicted"/>
<dbReference type="Proteomes" id="UP001172055">
    <property type="component" value="Unassembled WGS sequence"/>
</dbReference>
<gene>
    <name evidence="1" type="ORF">QWY14_07845</name>
</gene>
<accession>A0ABT8N209</accession>
<dbReference type="EMBL" id="JAUJWV010000001">
    <property type="protein sequence ID" value="MDN7241702.1"/>
    <property type="molecule type" value="Genomic_DNA"/>
</dbReference>
<reference evidence="1 2" key="1">
    <citation type="submission" date="2023-06" db="EMBL/GenBank/DDBJ databases">
        <title>Novel species in genus Planococcus.</title>
        <authorList>
            <person name="Ning S."/>
        </authorList>
    </citation>
    <scope>NUCLEOTIDE SEQUENCE [LARGE SCALE GENOMIC DNA]</scope>
    <source>
        <strain evidence="1 2">N028</strain>
    </source>
</reference>
<evidence type="ECO:0000313" key="1">
    <source>
        <dbReference type="EMBL" id="MDN7241702.1"/>
    </source>
</evidence>
<evidence type="ECO:0008006" key="3">
    <source>
        <dbReference type="Google" id="ProtNLM"/>
    </source>
</evidence>